<evidence type="ECO:0000256" key="1">
    <source>
        <dbReference type="SAM" id="MobiDB-lite"/>
    </source>
</evidence>
<feature type="region of interest" description="Disordered" evidence="1">
    <location>
        <begin position="93"/>
        <end position="113"/>
    </location>
</feature>
<proteinExistence type="predicted"/>
<gene>
    <name evidence="2" type="ORF">MCOR_55777</name>
</gene>
<reference evidence="2 3" key="1">
    <citation type="submission" date="2020-06" db="EMBL/GenBank/DDBJ databases">
        <authorList>
            <person name="Li R."/>
            <person name="Bekaert M."/>
        </authorList>
    </citation>
    <scope>NUCLEOTIDE SEQUENCE [LARGE SCALE GENOMIC DNA]</scope>
    <source>
        <strain evidence="3">wild</strain>
    </source>
</reference>
<evidence type="ECO:0000313" key="3">
    <source>
        <dbReference type="Proteomes" id="UP000507470"/>
    </source>
</evidence>
<protein>
    <submittedName>
        <fullName evidence="2">Uncharacterized protein</fullName>
    </submittedName>
</protein>
<evidence type="ECO:0000313" key="2">
    <source>
        <dbReference type="EMBL" id="CAC5423810.1"/>
    </source>
</evidence>
<dbReference type="OrthoDB" id="9219244at2759"/>
<dbReference type="EMBL" id="CACVKT020009881">
    <property type="protein sequence ID" value="CAC5423810.1"/>
    <property type="molecule type" value="Genomic_DNA"/>
</dbReference>
<sequence>MSDYLNPIPLYPEHLKNLTKSRIFIGNQNHDLMSVYRIKTTPRLLNQESRPCDEYLSEFRSYDENLQESRPSDECLPEFMPFDEYLPESRPYDEYLPESRPFDEYLPESRPYDEYLQESRPYGYESRPFEEYLPESRPSDECLPEYRPYDECSPESLSSNECLPESGSDVRRRKSSSFGGSKYNKTAVLNILGPTRRISPQKGERGISSEPDKYIRIAMRRPVFLVLKFIRSGQESKLVCLL</sequence>
<dbReference type="AlphaFoldDB" id="A0A6J8ETL2"/>
<keyword evidence="3" id="KW-1185">Reference proteome</keyword>
<feature type="region of interest" description="Disordered" evidence="1">
    <location>
        <begin position="150"/>
        <end position="178"/>
    </location>
</feature>
<accession>A0A6J8ETL2</accession>
<dbReference type="Proteomes" id="UP000507470">
    <property type="component" value="Unassembled WGS sequence"/>
</dbReference>
<organism evidence="2 3">
    <name type="scientific">Mytilus coruscus</name>
    <name type="common">Sea mussel</name>
    <dbReference type="NCBI Taxonomy" id="42192"/>
    <lineage>
        <taxon>Eukaryota</taxon>
        <taxon>Metazoa</taxon>
        <taxon>Spiralia</taxon>
        <taxon>Lophotrochozoa</taxon>
        <taxon>Mollusca</taxon>
        <taxon>Bivalvia</taxon>
        <taxon>Autobranchia</taxon>
        <taxon>Pteriomorphia</taxon>
        <taxon>Mytilida</taxon>
        <taxon>Mytiloidea</taxon>
        <taxon>Mytilidae</taxon>
        <taxon>Mytilinae</taxon>
        <taxon>Mytilus</taxon>
    </lineage>
</organism>
<name>A0A6J8ETL2_MYTCO</name>